<feature type="region of interest" description="Disordered" evidence="1">
    <location>
        <begin position="1"/>
        <end position="47"/>
    </location>
</feature>
<evidence type="ECO:0000313" key="2">
    <source>
        <dbReference type="EMBL" id="CAB9523199.1"/>
    </source>
</evidence>
<dbReference type="AlphaFoldDB" id="A0A9N8EQC4"/>
<feature type="compositionally biased region" description="Basic residues" evidence="1">
    <location>
        <begin position="14"/>
        <end position="36"/>
    </location>
</feature>
<name>A0A9N8EQC4_9STRA</name>
<accession>A0A9N8EQC4</accession>
<reference evidence="2" key="1">
    <citation type="submission" date="2020-06" db="EMBL/GenBank/DDBJ databases">
        <authorList>
            <consortium name="Plant Systems Biology data submission"/>
        </authorList>
    </citation>
    <scope>NUCLEOTIDE SEQUENCE</scope>
    <source>
        <strain evidence="2">D6</strain>
    </source>
</reference>
<organism evidence="2 3">
    <name type="scientific">Seminavis robusta</name>
    <dbReference type="NCBI Taxonomy" id="568900"/>
    <lineage>
        <taxon>Eukaryota</taxon>
        <taxon>Sar</taxon>
        <taxon>Stramenopiles</taxon>
        <taxon>Ochrophyta</taxon>
        <taxon>Bacillariophyta</taxon>
        <taxon>Bacillariophyceae</taxon>
        <taxon>Bacillariophycidae</taxon>
        <taxon>Naviculales</taxon>
        <taxon>Naviculaceae</taxon>
        <taxon>Seminavis</taxon>
    </lineage>
</organism>
<keyword evidence="3" id="KW-1185">Reference proteome</keyword>
<comment type="caution">
    <text evidence="2">The sequence shown here is derived from an EMBL/GenBank/DDBJ whole genome shotgun (WGS) entry which is preliminary data.</text>
</comment>
<evidence type="ECO:0000256" key="1">
    <source>
        <dbReference type="SAM" id="MobiDB-lite"/>
    </source>
</evidence>
<feature type="compositionally biased region" description="Polar residues" evidence="1">
    <location>
        <begin position="37"/>
        <end position="47"/>
    </location>
</feature>
<proteinExistence type="predicted"/>
<dbReference type="Proteomes" id="UP001153069">
    <property type="component" value="Unassembled WGS sequence"/>
</dbReference>
<feature type="compositionally biased region" description="Polar residues" evidence="1">
    <location>
        <begin position="1"/>
        <end position="10"/>
    </location>
</feature>
<dbReference type="EMBL" id="CAICTM010001386">
    <property type="protein sequence ID" value="CAB9523199.1"/>
    <property type="molecule type" value="Genomic_DNA"/>
</dbReference>
<evidence type="ECO:0000313" key="3">
    <source>
        <dbReference type="Proteomes" id="UP001153069"/>
    </source>
</evidence>
<protein>
    <submittedName>
        <fullName evidence="2">Uncharacterized protein</fullName>
    </submittedName>
</protein>
<gene>
    <name evidence="2" type="ORF">SEMRO_1388_G268490.1</name>
</gene>
<sequence length="325" mass="37281">MYFLKQTLSGNYGPKKKPHSGGPRSRNRDKKKHSPTKRANTYPHQVQSPEEVFDKTVFCSDLYTREFILEEFKAVAENGEIYNLTFEDIIERNDAKLLQTAKVMLVDASMELADKNKTLRGRPIPTHDIPTLITAGEEGEDEEEEHIQMTFVKRPWEAITFIGCISTARDYKQYLDKKHQFQADLNRLLAVRRLKYALPIRFKTKLEIHSMLPVFSILKLLQEVARDSHIAKLRLEGGVVAGFDEARDHPRRVAKQFAKLVDPVAMEWTGPPVEIFLRYGGEDMNIRTSRTKLEPEDDDDENHATEVLRACARALEGLLSDGLDE</sequence>